<dbReference type="GO" id="GO:0050897">
    <property type="term" value="F:cobalt ion binding"/>
    <property type="evidence" value="ECO:0007669"/>
    <property type="project" value="TreeGrafter"/>
</dbReference>
<dbReference type="GO" id="GO:0015095">
    <property type="term" value="F:magnesium ion transmembrane transporter activity"/>
    <property type="evidence" value="ECO:0007669"/>
    <property type="project" value="TreeGrafter"/>
</dbReference>
<dbReference type="InterPro" id="IPR002523">
    <property type="entry name" value="MgTranspt_CorA/ZnTranspt_ZntB"/>
</dbReference>
<dbReference type="Pfam" id="PF01544">
    <property type="entry name" value="CorA"/>
    <property type="match status" value="1"/>
</dbReference>
<evidence type="ECO:0000256" key="11">
    <source>
        <dbReference type="SAM" id="Phobius"/>
    </source>
</evidence>
<evidence type="ECO:0000256" key="1">
    <source>
        <dbReference type="ARBA" id="ARBA00004651"/>
    </source>
</evidence>
<name>A0AAJ5VYS0_9HYPH</name>
<evidence type="ECO:0000256" key="3">
    <source>
        <dbReference type="ARBA" id="ARBA00022448"/>
    </source>
</evidence>
<protein>
    <submittedName>
        <fullName evidence="12">CorA family divalent cation transporter</fullName>
    </submittedName>
</protein>
<evidence type="ECO:0000313" key="13">
    <source>
        <dbReference type="Proteomes" id="UP001217476"/>
    </source>
</evidence>
<dbReference type="InterPro" id="IPR045863">
    <property type="entry name" value="CorA_TM1_TM2"/>
</dbReference>
<keyword evidence="10 11" id="KW-0472">Membrane</keyword>
<dbReference type="GO" id="GO:0015087">
    <property type="term" value="F:cobalt ion transmembrane transporter activity"/>
    <property type="evidence" value="ECO:0007669"/>
    <property type="project" value="TreeGrafter"/>
</dbReference>
<feature type="transmembrane region" description="Helical" evidence="11">
    <location>
        <begin position="276"/>
        <end position="297"/>
    </location>
</feature>
<evidence type="ECO:0000313" key="12">
    <source>
        <dbReference type="EMBL" id="WEK06345.1"/>
    </source>
</evidence>
<comment type="similarity">
    <text evidence="2">Belongs to the CorA metal ion transporter (MIT) (TC 1.A.35) family.</text>
</comment>
<keyword evidence="6 11" id="KW-0812">Transmembrane</keyword>
<evidence type="ECO:0000256" key="6">
    <source>
        <dbReference type="ARBA" id="ARBA00022692"/>
    </source>
</evidence>
<evidence type="ECO:0000256" key="4">
    <source>
        <dbReference type="ARBA" id="ARBA00022475"/>
    </source>
</evidence>
<dbReference type="PANTHER" id="PTHR46494">
    <property type="entry name" value="CORA FAMILY METAL ION TRANSPORTER (EUROFUNG)"/>
    <property type="match status" value="1"/>
</dbReference>
<evidence type="ECO:0000256" key="2">
    <source>
        <dbReference type="ARBA" id="ARBA00009765"/>
    </source>
</evidence>
<evidence type="ECO:0000256" key="9">
    <source>
        <dbReference type="ARBA" id="ARBA00023065"/>
    </source>
</evidence>
<keyword evidence="4" id="KW-1003">Cell membrane</keyword>
<evidence type="ECO:0000256" key="5">
    <source>
        <dbReference type="ARBA" id="ARBA00022519"/>
    </source>
</evidence>
<dbReference type="Proteomes" id="UP001217476">
    <property type="component" value="Chromosome"/>
</dbReference>
<dbReference type="SUPFAM" id="SSF143865">
    <property type="entry name" value="CorA soluble domain-like"/>
    <property type="match status" value="1"/>
</dbReference>
<dbReference type="AlphaFoldDB" id="A0AAJ5VYS0"/>
<keyword evidence="3" id="KW-0813">Transport</keyword>
<dbReference type="GO" id="GO:0005886">
    <property type="term" value="C:plasma membrane"/>
    <property type="evidence" value="ECO:0007669"/>
    <property type="project" value="UniProtKB-SubCell"/>
</dbReference>
<keyword evidence="9" id="KW-0406">Ion transport</keyword>
<accession>A0AAJ5VYS0</accession>
<reference evidence="12" key="1">
    <citation type="submission" date="2023-03" db="EMBL/GenBank/DDBJ databases">
        <title>Andean soil-derived lignocellulolytic bacterial consortium as a source of novel taxa and putative plastic-active enzymes.</title>
        <authorList>
            <person name="Diaz-Garcia L."/>
            <person name="Chuvochina M."/>
            <person name="Feuerriegel G."/>
            <person name="Bunk B."/>
            <person name="Sproer C."/>
            <person name="Streit W.R."/>
            <person name="Rodriguez L.M."/>
            <person name="Overmann J."/>
            <person name="Jimenez D.J."/>
        </authorList>
    </citation>
    <scope>NUCLEOTIDE SEQUENCE</scope>
    <source>
        <strain evidence="12">MAG 4196</strain>
    </source>
</reference>
<proteinExistence type="inferred from homology"/>
<keyword evidence="5" id="KW-0997">Cell inner membrane</keyword>
<evidence type="ECO:0000256" key="7">
    <source>
        <dbReference type="ARBA" id="ARBA00022833"/>
    </source>
</evidence>
<keyword evidence="7" id="KW-0862">Zinc</keyword>
<dbReference type="GO" id="GO:0000287">
    <property type="term" value="F:magnesium ion binding"/>
    <property type="evidence" value="ECO:0007669"/>
    <property type="project" value="TreeGrafter"/>
</dbReference>
<dbReference type="Gene3D" id="3.30.460.20">
    <property type="entry name" value="CorA soluble domain-like"/>
    <property type="match status" value="1"/>
</dbReference>
<sequence>MDDIAHQPTDRAKRNGMVGLGTILVFDGKGGVTRHENSAEHPIIPAKGFKLVAGNSKSPDFKVWLREELGPFYADMLTAPTTRARCTIMEDKALVMLRVVRPSAAPDDLGRQLLTLWLEKGRVIIASELNVVDFLGLARWEVSNYAPVSPADLVARLGLRAADRLEPLLEMLGDKLDEIEETLITRQTEKAQDRLEHLRRTLINFRRLVWPQRDVLNTLEIEDLSFFTEKDRLRLREAAARSSRIGDELQALSERAVLVREQIMDERAEKLNRTMLLLAAVTVVFMPLTLITGVLGINVSGIPFADSPHAFWSVCIGLTMLSLGIVWWMRKKHWL</sequence>
<dbReference type="Gene3D" id="1.20.58.340">
    <property type="entry name" value="Magnesium transport protein CorA, transmembrane region"/>
    <property type="match status" value="2"/>
</dbReference>
<keyword evidence="8 11" id="KW-1133">Transmembrane helix</keyword>
<dbReference type="SUPFAM" id="SSF144083">
    <property type="entry name" value="Magnesium transport protein CorA, transmembrane region"/>
    <property type="match status" value="1"/>
</dbReference>
<evidence type="ECO:0000256" key="10">
    <source>
        <dbReference type="ARBA" id="ARBA00023136"/>
    </source>
</evidence>
<dbReference type="PANTHER" id="PTHR46494:SF3">
    <property type="entry name" value="ZINC TRANSPORT PROTEIN ZNTB"/>
    <property type="match status" value="1"/>
</dbReference>
<evidence type="ECO:0000256" key="8">
    <source>
        <dbReference type="ARBA" id="ARBA00022989"/>
    </source>
</evidence>
<organism evidence="12 13">
    <name type="scientific">Candidatus Devosia phytovorans</name>
    <dbReference type="NCBI Taxonomy" id="3121372"/>
    <lineage>
        <taxon>Bacteria</taxon>
        <taxon>Pseudomonadati</taxon>
        <taxon>Pseudomonadota</taxon>
        <taxon>Alphaproteobacteria</taxon>
        <taxon>Hyphomicrobiales</taxon>
        <taxon>Devosiaceae</taxon>
        <taxon>Devosia</taxon>
    </lineage>
</organism>
<comment type="subcellular location">
    <subcellularLocation>
        <location evidence="1">Cell membrane</location>
        <topology evidence="1">Multi-pass membrane protein</topology>
    </subcellularLocation>
</comment>
<dbReference type="InterPro" id="IPR045861">
    <property type="entry name" value="CorA_cytoplasmic_dom"/>
</dbReference>
<dbReference type="EMBL" id="CP119312">
    <property type="protein sequence ID" value="WEK06345.1"/>
    <property type="molecule type" value="Genomic_DNA"/>
</dbReference>
<gene>
    <name evidence="12" type="ORF">P0Y65_08885</name>
</gene>
<feature type="transmembrane region" description="Helical" evidence="11">
    <location>
        <begin position="309"/>
        <end position="329"/>
    </location>
</feature>